<reference evidence="2" key="2">
    <citation type="submission" date="2019-10" db="EMBL/GenBank/DDBJ databases">
        <title>Conservation and host-specific expression of non-tandemly repeated heterogenous ribosome RNA gene in arbuscular mycorrhizal fungi.</title>
        <authorList>
            <person name="Maeda T."/>
            <person name="Kobayashi Y."/>
            <person name="Nakagawa T."/>
            <person name="Ezawa T."/>
            <person name="Yamaguchi K."/>
            <person name="Bino T."/>
            <person name="Nishimoto Y."/>
            <person name="Shigenobu S."/>
            <person name="Kawaguchi M."/>
        </authorList>
    </citation>
    <scope>NUCLEOTIDE SEQUENCE</scope>
    <source>
        <strain evidence="2">HR1</strain>
    </source>
</reference>
<proteinExistence type="predicted"/>
<dbReference type="EMBL" id="BEXD01000789">
    <property type="protein sequence ID" value="GBB90192.1"/>
    <property type="molecule type" value="Genomic_DNA"/>
</dbReference>
<organism evidence="1 3">
    <name type="scientific">Rhizophagus clarus</name>
    <dbReference type="NCBI Taxonomy" id="94130"/>
    <lineage>
        <taxon>Eukaryota</taxon>
        <taxon>Fungi</taxon>
        <taxon>Fungi incertae sedis</taxon>
        <taxon>Mucoromycota</taxon>
        <taxon>Glomeromycotina</taxon>
        <taxon>Glomeromycetes</taxon>
        <taxon>Glomerales</taxon>
        <taxon>Glomeraceae</taxon>
        <taxon>Rhizophagus</taxon>
    </lineage>
</organism>
<evidence type="ECO:0000313" key="3">
    <source>
        <dbReference type="Proteomes" id="UP000247702"/>
    </source>
</evidence>
<sequence>MRSPNKYIIFCKFYKKILDEEYPQLSPQEKAGRAGKFWHYIPNELKNSFEIYAHHEKLIRNNHPSNAQVTIIPDSMNLPIIYDQRVRFTNVNQNLTQQDNGPSRNDEDVVFNAMYSMYIDDNATL</sequence>
<accession>A0A2Z6QN94</accession>
<dbReference type="Proteomes" id="UP000615446">
    <property type="component" value="Unassembled WGS sequence"/>
</dbReference>
<evidence type="ECO:0000313" key="1">
    <source>
        <dbReference type="EMBL" id="GBB90192.1"/>
    </source>
</evidence>
<protein>
    <recommendedName>
        <fullName evidence="4">HMG box domain-containing protein</fullName>
    </recommendedName>
</protein>
<reference evidence="1 3" key="1">
    <citation type="submission" date="2017-11" db="EMBL/GenBank/DDBJ databases">
        <title>The genome of Rhizophagus clarus HR1 reveals common genetic basis of auxotrophy among arbuscular mycorrhizal fungi.</title>
        <authorList>
            <person name="Kobayashi Y."/>
        </authorList>
    </citation>
    <scope>NUCLEOTIDE SEQUENCE [LARGE SCALE GENOMIC DNA]</scope>
    <source>
        <strain evidence="1 3">HR1</strain>
    </source>
</reference>
<dbReference type="EMBL" id="BLAL01000057">
    <property type="protein sequence ID" value="GES81477.1"/>
    <property type="molecule type" value="Genomic_DNA"/>
</dbReference>
<keyword evidence="3" id="KW-1185">Reference proteome</keyword>
<evidence type="ECO:0000313" key="2">
    <source>
        <dbReference type="EMBL" id="GES81477.1"/>
    </source>
</evidence>
<dbReference type="Proteomes" id="UP000247702">
    <property type="component" value="Unassembled WGS sequence"/>
</dbReference>
<dbReference type="InterPro" id="IPR036910">
    <property type="entry name" value="HMG_box_dom_sf"/>
</dbReference>
<gene>
    <name evidence="2" type="ORF">RCL2_000872000</name>
    <name evidence="1" type="ORF">RclHR1_17080001</name>
</gene>
<dbReference type="SUPFAM" id="SSF47095">
    <property type="entry name" value="HMG-box"/>
    <property type="match status" value="1"/>
</dbReference>
<name>A0A2Z6QN94_9GLOM</name>
<dbReference type="AlphaFoldDB" id="A0A2Z6QN94"/>
<dbReference type="CDD" id="cd00084">
    <property type="entry name" value="HMG-box_SF"/>
    <property type="match status" value="1"/>
</dbReference>
<comment type="caution">
    <text evidence="1">The sequence shown here is derived from an EMBL/GenBank/DDBJ whole genome shotgun (WGS) entry which is preliminary data.</text>
</comment>
<evidence type="ECO:0008006" key="4">
    <source>
        <dbReference type="Google" id="ProtNLM"/>
    </source>
</evidence>
<dbReference type="Gene3D" id="1.10.30.10">
    <property type="entry name" value="High mobility group box domain"/>
    <property type="match status" value="1"/>
</dbReference>
<dbReference type="OrthoDB" id="2304629at2759"/>